<dbReference type="CDD" id="cd02538">
    <property type="entry name" value="G1P_TT_short"/>
    <property type="match status" value="1"/>
</dbReference>
<dbReference type="InterPro" id="IPR029044">
    <property type="entry name" value="Nucleotide-diphossugar_trans"/>
</dbReference>
<evidence type="ECO:0000256" key="9">
    <source>
        <dbReference type="ARBA" id="ARBA00049336"/>
    </source>
</evidence>
<evidence type="ECO:0000256" key="1">
    <source>
        <dbReference type="ARBA" id="ARBA00001946"/>
    </source>
</evidence>
<comment type="catalytic activity">
    <reaction evidence="9 10">
        <text>dTTP + alpha-D-glucose 1-phosphate + H(+) = dTDP-alpha-D-glucose + diphosphate</text>
        <dbReference type="Rhea" id="RHEA:15225"/>
        <dbReference type="ChEBI" id="CHEBI:15378"/>
        <dbReference type="ChEBI" id="CHEBI:33019"/>
        <dbReference type="ChEBI" id="CHEBI:37568"/>
        <dbReference type="ChEBI" id="CHEBI:57477"/>
        <dbReference type="ChEBI" id="CHEBI:58601"/>
        <dbReference type="EC" id="2.7.7.24"/>
    </reaction>
</comment>
<comment type="function">
    <text evidence="10">Catalyzes the formation of dTDP-glucose, from dTTP and glucose 1-phosphate, as well as its pyrophosphorolysis.</text>
</comment>
<keyword evidence="5 10" id="KW-0808">Transferase</keyword>
<feature type="domain" description="Nucleotidyl transferase" evidence="11">
    <location>
        <begin position="3"/>
        <end position="240"/>
    </location>
</feature>
<dbReference type="GO" id="GO:0008879">
    <property type="term" value="F:glucose-1-phosphate thymidylyltransferase activity"/>
    <property type="evidence" value="ECO:0007669"/>
    <property type="project" value="UniProtKB-EC"/>
</dbReference>
<dbReference type="Proteomes" id="UP001231924">
    <property type="component" value="Unassembled WGS sequence"/>
</dbReference>
<comment type="cofactor">
    <cofactor evidence="1">
        <name>Mg(2+)</name>
        <dbReference type="ChEBI" id="CHEBI:18420"/>
    </cofactor>
</comment>
<evidence type="ECO:0000256" key="5">
    <source>
        <dbReference type="ARBA" id="ARBA00022679"/>
    </source>
</evidence>
<name>A0ABT7MD50_9PSEU</name>
<dbReference type="PANTHER" id="PTHR43532:SF1">
    <property type="entry name" value="GLUCOSE-1-PHOSPHATE THYMIDYLYLTRANSFERASE 1"/>
    <property type="match status" value="1"/>
</dbReference>
<evidence type="ECO:0000256" key="2">
    <source>
        <dbReference type="ARBA" id="ARBA00010480"/>
    </source>
</evidence>
<evidence type="ECO:0000259" key="11">
    <source>
        <dbReference type="Pfam" id="PF00483"/>
    </source>
</evidence>
<gene>
    <name evidence="12" type="primary">rfbA</name>
    <name evidence="12" type="ORF">QRT03_21665</name>
</gene>
<dbReference type="InterPro" id="IPR005907">
    <property type="entry name" value="G1P_thy_trans_s"/>
</dbReference>
<keyword evidence="13" id="KW-1185">Reference proteome</keyword>
<sequence length="303" mass="32097">MRGILLAGGTGSRLHPTTRAVCKQLLPVYDKPMIFYPLSVLMLAGIREILVISTPEALPAFRALLGDGADLGIELQYAEQDRPRGIADALVVGRDFVGDDDVALVLGDNLFHGAGFSDVLAHCRATVEHRGGAVLVGHVVADPARYGVAAIDDDGRLTAVVEKPADPPSDVAVTGLYFYGNDVLDVAADVEPSARGELEITDVNAAYVRRGTAELVTLGRGFAWLDTGTHASLLDAAQYVAVVESRHGVRIACPEEIALRMGFISPAQARRLGELSASSDYGRYVVAVADQADRPTPTVLEAV</sequence>
<organism evidence="12 13">
    <name type="scientific">Actinomycetospora termitidis</name>
    <dbReference type="NCBI Taxonomy" id="3053470"/>
    <lineage>
        <taxon>Bacteria</taxon>
        <taxon>Bacillati</taxon>
        <taxon>Actinomycetota</taxon>
        <taxon>Actinomycetes</taxon>
        <taxon>Pseudonocardiales</taxon>
        <taxon>Pseudonocardiaceae</taxon>
        <taxon>Actinomycetospora</taxon>
    </lineage>
</organism>
<dbReference type="NCBIfam" id="TIGR01207">
    <property type="entry name" value="rmlA"/>
    <property type="match status" value="1"/>
</dbReference>
<dbReference type="InterPro" id="IPR005835">
    <property type="entry name" value="NTP_transferase_dom"/>
</dbReference>
<evidence type="ECO:0000313" key="12">
    <source>
        <dbReference type="EMBL" id="MDL5158590.1"/>
    </source>
</evidence>
<dbReference type="PANTHER" id="PTHR43532">
    <property type="entry name" value="GLUCOSE-1-PHOSPHATE THYMIDYLYLTRANSFERASE"/>
    <property type="match status" value="1"/>
</dbReference>
<keyword evidence="6 10" id="KW-0548">Nucleotidyltransferase</keyword>
<comment type="similarity">
    <text evidence="2 10">Belongs to the glucose-1-phosphate thymidylyltransferase family.</text>
</comment>
<dbReference type="SUPFAM" id="SSF53448">
    <property type="entry name" value="Nucleotide-diphospho-sugar transferases"/>
    <property type="match status" value="1"/>
</dbReference>
<evidence type="ECO:0000256" key="7">
    <source>
        <dbReference type="ARBA" id="ARBA00022723"/>
    </source>
</evidence>
<evidence type="ECO:0000256" key="3">
    <source>
        <dbReference type="ARBA" id="ARBA00012461"/>
    </source>
</evidence>
<dbReference type="EMBL" id="JASVWF010000005">
    <property type="protein sequence ID" value="MDL5158590.1"/>
    <property type="molecule type" value="Genomic_DNA"/>
</dbReference>
<dbReference type="Pfam" id="PF00483">
    <property type="entry name" value="NTP_transferase"/>
    <property type="match status" value="1"/>
</dbReference>
<dbReference type="RefSeq" id="WP_286055129.1">
    <property type="nucleotide sequence ID" value="NZ_JASVWF010000005.1"/>
</dbReference>
<keyword evidence="8 10" id="KW-0460">Magnesium</keyword>
<evidence type="ECO:0000313" key="13">
    <source>
        <dbReference type="Proteomes" id="UP001231924"/>
    </source>
</evidence>
<dbReference type="EC" id="2.7.7.24" evidence="3 10"/>
<dbReference type="Gene3D" id="3.90.550.10">
    <property type="entry name" value="Spore Coat Polysaccharide Biosynthesis Protein SpsA, Chain A"/>
    <property type="match status" value="1"/>
</dbReference>
<accession>A0ABT7MD50</accession>
<proteinExistence type="inferred from homology"/>
<evidence type="ECO:0000256" key="6">
    <source>
        <dbReference type="ARBA" id="ARBA00022695"/>
    </source>
</evidence>
<reference evidence="12 13" key="1">
    <citation type="submission" date="2023-06" db="EMBL/GenBank/DDBJ databases">
        <title>Actinomycetospora Odt1-22.</title>
        <authorList>
            <person name="Supong K."/>
        </authorList>
    </citation>
    <scope>NUCLEOTIDE SEQUENCE [LARGE SCALE GENOMIC DNA]</scope>
    <source>
        <strain evidence="12 13">Odt1-22</strain>
    </source>
</reference>
<protein>
    <recommendedName>
        <fullName evidence="4 10">Glucose-1-phosphate thymidylyltransferase</fullName>
        <ecNumber evidence="3 10">2.7.7.24</ecNumber>
    </recommendedName>
</protein>
<comment type="caution">
    <text evidence="12">The sequence shown here is derived from an EMBL/GenBank/DDBJ whole genome shotgun (WGS) entry which is preliminary data.</text>
</comment>
<keyword evidence="7 10" id="KW-0479">Metal-binding</keyword>
<evidence type="ECO:0000256" key="10">
    <source>
        <dbReference type="RuleBase" id="RU003706"/>
    </source>
</evidence>
<evidence type="ECO:0000256" key="4">
    <source>
        <dbReference type="ARBA" id="ARBA00017654"/>
    </source>
</evidence>
<evidence type="ECO:0000256" key="8">
    <source>
        <dbReference type="ARBA" id="ARBA00022842"/>
    </source>
</evidence>